<dbReference type="Proteomes" id="UP001497482">
    <property type="component" value="Chromosome 2"/>
</dbReference>
<evidence type="ECO:0000313" key="2">
    <source>
        <dbReference type="EMBL" id="CAL1591681.1"/>
    </source>
</evidence>
<organism evidence="2 3">
    <name type="scientific">Knipowitschia caucasica</name>
    <name type="common">Caucasian dwarf goby</name>
    <name type="synonym">Pomatoschistus caucasicus</name>
    <dbReference type="NCBI Taxonomy" id="637954"/>
    <lineage>
        <taxon>Eukaryota</taxon>
        <taxon>Metazoa</taxon>
        <taxon>Chordata</taxon>
        <taxon>Craniata</taxon>
        <taxon>Vertebrata</taxon>
        <taxon>Euteleostomi</taxon>
        <taxon>Actinopterygii</taxon>
        <taxon>Neopterygii</taxon>
        <taxon>Teleostei</taxon>
        <taxon>Neoteleostei</taxon>
        <taxon>Acanthomorphata</taxon>
        <taxon>Gobiaria</taxon>
        <taxon>Gobiiformes</taxon>
        <taxon>Gobioidei</taxon>
        <taxon>Gobiidae</taxon>
        <taxon>Gobiinae</taxon>
        <taxon>Knipowitschia</taxon>
    </lineage>
</organism>
<feature type="compositionally biased region" description="Polar residues" evidence="1">
    <location>
        <begin position="1"/>
        <end position="16"/>
    </location>
</feature>
<sequence length="111" mass="12316">MHGADSSTSLTPLHPQTQRHRHRDSAMGPTEVQLTPPSSSVSSENRLRWDLTPQQILDLSHKLISDTKKVYDVVGELPLEDVSFDNTLKALADVEVEYTGEPTTVIYTGVM</sequence>
<gene>
    <name evidence="2" type="ORF">KC01_LOCUS21037</name>
</gene>
<dbReference type="AlphaFoldDB" id="A0AAV2KRN9"/>
<dbReference type="InterPro" id="IPR024080">
    <property type="entry name" value="Neurolysin/TOP_N"/>
</dbReference>
<accession>A0AAV2KRN9</accession>
<name>A0AAV2KRN9_KNICA</name>
<dbReference type="Gene3D" id="1.20.1050.40">
    <property type="entry name" value="Endopeptidase. Chain P, domain 1"/>
    <property type="match status" value="1"/>
</dbReference>
<protein>
    <submittedName>
        <fullName evidence="2">Uncharacterized protein</fullName>
    </submittedName>
</protein>
<keyword evidence="3" id="KW-1185">Reference proteome</keyword>
<feature type="region of interest" description="Disordered" evidence="1">
    <location>
        <begin position="1"/>
        <end position="47"/>
    </location>
</feature>
<reference evidence="2 3" key="1">
    <citation type="submission" date="2024-04" db="EMBL/GenBank/DDBJ databases">
        <authorList>
            <person name="Waldvogel A.-M."/>
            <person name="Schoenle A."/>
        </authorList>
    </citation>
    <scope>NUCLEOTIDE SEQUENCE [LARGE SCALE GENOMIC DNA]</scope>
</reference>
<feature type="compositionally biased region" description="Polar residues" evidence="1">
    <location>
        <begin position="32"/>
        <end position="44"/>
    </location>
</feature>
<dbReference type="EMBL" id="OZ035824">
    <property type="protein sequence ID" value="CAL1591681.1"/>
    <property type="molecule type" value="Genomic_DNA"/>
</dbReference>
<evidence type="ECO:0000256" key="1">
    <source>
        <dbReference type="SAM" id="MobiDB-lite"/>
    </source>
</evidence>
<proteinExistence type="predicted"/>
<evidence type="ECO:0000313" key="3">
    <source>
        <dbReference type="Proteomes" id="UP001497482"/>
    </source>
</evidence>